<feature type="transmembrane region" description="Helical" evidence="5">
    <location>
        <begin position="326"/>
        <end position="348"/>
    </location>
</feature>
<evidence type="ECO:0000256" key="6">
    <source>
        <dbReference type="SAM" id="SignalP"/>
    </source>
</evidence>
<evidence type="ECO:0000313" key="8">
    <source>
        <dbReference type="EMBL" id="KAK2844404.1"/>
    </source>
</evidence>
<dbReference type="Gene3D" id="2.60.40.10">
    <property type="entry name" value="Immunoglobulins"/>
    <property type="match status" value="3"/>
</dbReference>
<dbReference type="InterPro" id="IPR056386">
    <property type="entry name" value="Ig_CD22"/>
</dbReference>
<dbReference type="InterPro" id="IPR013162">
    <property type="entry name" value="CD80_C2-set"/>
</dbReference>
<dbReference type="InterPro" id="IPR003599">
    <property type="entry name" value="Ig_sub"/>
</dbReference>
<keyword evidence="6" id="KW-0732">Signal</keyword>
<keyword evidence="5" id="KW-0812">Transmembrane</keyword>
<dbReference type="PANTHER" id="PTHR46484">
    <property type="entry name" value="SI:CH211-171H4.5-RELATED"/>
    <property type="match status" value="1"/>
</dbReference>
<evidence type="ECO:0000256" key="2">
    <source>
        <dbReference type="ARBA" id="ARBA00023136"/>
    </source>
</evidence>
<evidence type="ECO:0000259" key="7">
    <source>
        <dbReference type="PROSITE" id="PS50835"/>
    </source>
</evidence>
<feature type="region of interest" description="Disordered" evidence="4">
    <location>
        <begin position="353"/>
        <end position="392"/>
    </location>
</feature>
<dbReference type="PANTHER" id="PTHR46484:SF7">
    <property type="entry name" value="MYELIN-ASSOCIATED GLYCOPROTEIN-LIKE-RELATED"/>
    <property type="match status" value="1"/>
</dbReference>
<evidence type="ECO:0000256" key="3">
    <source>
        <dbReference type="ARBA" id="ARBA00023157"/>
    </source>
</evidence>
<feature type="chain" id="PRO_5041721168" description="Ig-like domain-containing protein" evidence="6">
    <location>
        <begin position="23"/>
        <end position="445"/>
    </location>
</feature>
<comment type="subcellular location">
    <subcellularLocation>
        <location evidence="1">Membrane</location>
        <topology evidence="1">Single-pass membrane protein</topology>
    </subcellularLocation>
</comment>
<evidence type="ECO:0000256" key="4">
    <source>
        <dbReference type="SAM" id="MobiDB-lite"/>
    </source>
</evidence>
<keyword evidence="2 5" id="KW-0472">Membrane</keyword>
<dbReference type="GO" id="GO:0016020">
    <property type="term" value="C:membrane"/>
    <property type="evidence" value="ECO:0007669"/>
    <property type="project" value="UniProtKB-SubCell"/>
</dbReference>
<feature type="domain" description="Ig-like" evidence="7">
    <location>
        <begin position="142"/>
        <end position="230"/>
    </location>
</feature>
<dbReference type="InterPro" id="IPR007110">
    <property type="entry name" value="Ig-like_dom"/>
</dbReference>
<organism evidence="8 9">
    <name type="scientific">Channa striata</name>
    <name type="common">Snakehead murrel</name>
    <name type="synonym">Ophicephalus striatus</name>
    <dbReference type="NCBI Taxonomy" id="64152"/>
    <lineage>
        <taxon>Eukaryota</taxon>
        <taxon>Metazoa</taxon>
        <taxon>Chordata</taxon>
        <taxon>Craniata</taxon>
        <taxon>Vertebrata</taxon>
        <taxon>Euteleostomi</taxon>
        <taxon>Actinopterygii</taxon>
        <taxon>Neopterygii</taxon>
        <taxon>Teleostei</taxon>
        <taxon>Neoteleostei</taxon>
        <taxon>Acanthomorphata</taxon>
        <taxon>Anabantaria</taxon>
        <taxon>Anabantiformes</taxon>
        <taxon>Channoidei</taxon>
        <taxon>Channidae</taxon>
        <taxon>Channa</taxon>
    </lineage>
</organism>
<evidence type="ECO:0000256" key="1">
    <source>
        <dbReference type="ARBA" id="ARBA00004167"/>
    </source>
</evidence>
<reference evidence="8" key="1">
    <citation type="submission" date="2023-07" db="EMBL/GenBank/DDBJ databases">
        <title>Chromosome-level Genome Assembly of Striped Snakehead (Channa striata).</title>
        <authorList>
            <person name="Liu H."/>
        </authorList>
    </citation>
    <scope>NUCLEOTIDE SEQUENCE</scope>
    <source>
        <strain evidence="8">Gz</strain>
        <tissue evidence="8">Muscle</tissue>
    </source>
</reference>
<dbReference type="SUPFAM" id="SSF48726">
    <property type="entry name" value="Immunoglobulin"/>
    <property type="match status" value="3"/>
</dbReference>
<sequence>MGALNWCLFFVCICFKVFQTEASSWTLTVPSKIEGLLGSCVVIPCTYNYPDPSKTPTKFTGIWKCKDNKVIYHTDARNIAKEYEGRTQLVGDLSQKNCSLQIDNLQQNDNGPYHFRIEMEGYEKYSYSQNEVSITITSDLYPTVSVKEEVLEGENVSATCSVSHSCPPSPPDFTWNHSGDKDLQSQQLSDGQWKATSNLTFQAAKDDHDKPLRCTVSKGGQRWEKDSSVLKVKFAPEIKATNSCSSEGDMVKCVCIVESRPSSSVYFVLSDRVLPSTKTDTHGYVTIGSLQAESGSSEFVQCLANNTVGSTNLTVPLSVSGKMQNVYIFIAIGAAGLLVTLVITVGVVKKCRESSGDTTTSERSSTKAEETVNVPKYATTKSRGRPEESHMSNMRAAKKAVELPQHATTKSSQMDNWANIYSNDSLYGNMETVCDDAIYTNMPHH</sequence>
<dbReference type="Pfam" id="PF08205">
    <property type="entry name" value="C2-set_2"/>
    <property type="match status" value="1"/>
</dbReference>
<dbReference type="Pfam" id="PF24518">
    <property type="entry name" value="Ig_CD22"/>
    <property type="match status" value="1"/>
</dbReference>
<gene>
    <name evidence="8" type="ORF">Q5P01_011063</name>
</gene>
<evidence type="ECO:0000256" key="5">
    <source>
        <dbReference type="SAM" id="Phobius"/>
    </source>
</evidence>
<dbReference type="Proteomes" id="UP001187415">
    <property type="component" value="Unassembled WGS sequence"/>
</dbReference>
<accession>A0AA88MU28</accession>
<evidence type="ECO:0000313" key="9">
    <source>
        <dbReference type="Proteomes" id="UP001187415"/>
    </source>
</evidence>
<keyword evidence="5" id="KW-1133">Transmembrane helix</keyword>
<feature type="signal peptide" evidence="6">
    <location>
        <begin position="1"/>
        <end position="22"/>
    </location>
</feature>
<keyword evidence="9" id="KW-1185">Reference proteome</keyword>
<dbReference type="SMART" id="SM00409">
    <property type="entry name" value="IG"/>
    <property type="match status" value="2"/>
</dbReference>
<dbReference type="AlphaFoldDB" id="A0AA88MU28"/>
<dbReference type="InterPro" id="IPR036179">
    <property type="entry name" value="Ig-like_dom_sf"/>
</dbReference>
<keyword evidence="3" id="KW-1015">Disulfide bond</keyword>
<dbReference type="InterPro" id="IPR013783">
    <property type="entry name" value="Ig-like_fold"/>
</dbReference>
<proteinExistence type="predicted"/>
<dbReference type="EMBL" id="JAUPFM010000008">
    <property type="protein sequence ID" value="KAK2844404.1"/>
    <property type="molecule type" value="Genomic_DNA"/>
</dbReference>
<name>A0AA88MU28_CHASR</name>
<protein>
    <recommendedName>
        <fullName evidence="7">Ig-like domain-containing protein</fullName>
    </recommendedName>
</protein>
<comment type="caution">
    <text evidence="8">The sequence shown here is derived from an EMBL/GenBank/DDBJ whole genome shotgun (WGS) entry which is preliminary data.</text>
</comment>
<dbReference type="PROSITE" id="PS50835">
    <property type="entry name" value="IG_LIKE"/>
    <property type="match status" value="1"/>
</dbReference>